<dbReference type="Gene3D" id="3.90.220.20">
    <property type="entry name" value="DNA methylase specificity domains"/>
    <property type="match status" value="2"/>
</dbReference>
<evidence type="ECO:0000259" key="4">
    <source>
        <dbReference type="Pfam" id="PF01420"/>
    </source>
</evidence>
<keyword evidence="2" id="KW-0680">Restriction system</keyword>
<dbReference type="CDD" id="cd17260">
    <property type="entry name" value="RMtype1_S_EcoEI-TRD1-CR1_like"/>
    <property type="match status" value="1"/>
</dbReference>
<dbReference type="PANTHER" id="PTHR30408">
    <property type="entry name" value="TYPE-1 RESTRICTION ENZYME ECOKI SPECIFICITY PROTEIN"/>
    <property type="match status" value="1"/>
</dbReference>
<evidence type="ECO:0000313" key="6">
    <source>
        <dbReference type="Proteomes" id="UP000285882"/>
    </source>
</evidence>
<keyword evidence="6" id="KW-1185">Reference proteome</keyword>
<feature type="domain" description="Type I restriction modification DNA specificity" evidence="4">
    <location>
        <begin position="4"/>
        <end position="179"/>
    </location>
</feature>
<organism evidence="5 6">
    <name type="scientific">Sporolactobacillus terrae</name>
    <dbReference type="NCBI Taxonomy" id="269673"/>
    <lineage>
        <taxon>Bacteria</taxon>
        <taxon>Bacillati</taxon>
        <taxon>Bacillota</taxon>
        <taxon>Bacilli</taxon>
        <taxon>Bacillales</taxon>
        <taxon>Sporolactobacillaceae</taxon>
        <taxon>Sporolactobacillus</taxon>
    </lineage>
</organism>
<keyword evidence="5" id="KW-0255">Endonuclease</keyword>
<dbReference type="RefSeq" id="WP_128191225.1">
    <property type="nucleotide sequence ID" value="NZ_CP025688.1"/>
</dbReference>
<gene>
    <name evidence="5" type="ORF">C0674_12120</name>
</gene>
<dbReference type="EMBL" id="CP025688">
    <property type="protein sequence ID" value="QAA23289.1"/>
    <property type="molecule type" value="Genomic_DNA"/>
</dbReference>
<keyword evidence="3" id="KW-0238">DNA-binding</keyword>
<accession>A0ABX5Q9I2</accession>
<dbReference type="InterPro" id="IPR000055">
    <property type="entry name" value="Restrct_endonuc_typeI_TRD"/>
</dbReference>
<dbReference type="GO" id="GO:0004519">
    <property type="term" value="F:endonuclease activity"/>
    <property type="evidence" value="ECO:0007669"/>
    <property type="project" value="UniProtKB-KW"/>
</dbReference>
<dbReference type="Proteomes" id="UP000285882">
    <property type="component" value="Chromosome"/>
</dbReference>
<reference evidence="5 6" key="1">
    <citation type="submission" date="2018-01" db="EMBL/GenBank/DDBJ databases">
        <title>Complete genome sequencing of Sporolactobacillus terrae DLG3.</title>
        <authorList>
            <person name="Nam Y.-D."/>
            <person name="Kang J."/>
            <person name="Chung W.-H."/>
        </authorList>
    </citation>
    <scope>NUCLEOTIDE SEQUENCE [LARGE SCALE GENOMIC DNA]</scope>
    <source>
        <strain evidence="5 6">DLG3</strain>
    </source>
</reference>
<evidence type="ECO:0000256" key="1">
    <source>
        <dbReference type="ARBA" id="ARBA00010923"/>
    </source>
</evidence>
<feature type="domain" description="Type I restriction modification DNA specificity" evidence="4">
    <location>
        <begin position="219"/>
        <end position="390"/>
    </location>
</feature>
<name>A0ABX5Q9I2_9BACL</name>
<evidence type="ECO:0000256" key="3">
    <source>
        <dbReference type="ARBA" id="ARBA00023125"/>
    </source>
</evidence>
<comment type="similarity">
    <text evidence="1">Belongs to the type-I restriction system S methylase family.</text>
</comment>
<dbReference type="Pfam" id="PF01420">
    <property type="entry name" value="Methylase_S"/>
    <property type="match status" value="2"/>
</dbReference>
<keyword evidence="5" id="KW-0540">Nuclease</keyword>
<dbReference type="SUPFAM" id="SSF116734">
    <property type="entry name" value="DNA methylase specificity domain"/>
    <property type="match status" value="2"/>
</dbReference>
<dbReference type="InterPro" id="IPR052021">
    <property type="entry name" value="Type-I_RS_S_subunit"/>
</dbReference>
<evidence type="ECO:0000313" key="5">
    <source>
        <dbReference type="EMBL" id="QAA23289.1"/>
    </source>
</evidence>
<keyword evidence="5" id="KW-0378">Hydrolase</keyword>
<proteinExistence type="inferred from homology"/>
<evidence type="ECO:0000256" key="2">
    <source>
        <dbReference type="ARBA" id="ARBA00022747"/>
    </source>
</evidence>
<protein>
    <submittedName>
        <fullName evidence="5">Restriction endonuclease subunit S</fullName>
    </submittedName>
</protein>
<dbReference type="InterPro" id="IPR044946">
    <property type="entry name" value="Restrct_endonuc_typeI_TRD_sf"/>
</dbReference>
<sequence length="421" mass="48421">MSSDEWQKVRLGDVIEFNPNEKLKKGELAKKIGMDKLHPLQRYIRGFEITKYTSGTKFRNGDTLLARITPCLENGKTAQVTVLEKDEVGFGSTEFIVLREKKEYTVNDFIYYLAISPNLRDIAIKSMTGTSGRQRAQVDLIKNTPMKFPPKRIQKKVAYILSTIDEKIELNNRINQNLEAMAQAIFKHWFVDFEFPNEEGRSYKSSGGEMVESELGLIPRRWEVSDLGSISEIQNGFAFKASDYVADGVKVLRTLNIGENGYFTNNNLVYLPQKYRSEKYEKYILKNFDVALVMVGASIGKIGMVLRNTEGSLQNQNMWRFRSKDGQIPQLFLYYLVKEAQKVASNWETGSARLFYRKDSFSKIKVIFPNNNTLMLFKKVSSAIFNRVNNNVIENERLVILRDTLLPKLMSGEIRVPMEEI</sequence>
<dbReference type="PANTHER" id="PTHR30408:SF13">
    <property type="entry name" value="TYPE I RESTRICTION ENZYME HINDI SPECIFICITY SUBUNIT"/>
    <property type="match status" value="1"/>
</dbReference>